<accession>A0A5J5CWX5</accession>
<evidence type="ECO:0000256" key="3">
    <source>
        <dbReference type="SAM" id="Coils"/>
    </source>
</evidence>
<dbReference type="InterPro" id="IPR026079">
    <property type="entry name" value="CDR2"/>
</dbReference>
<dbReference type="PANTHER" id="PTHR19232">
    <property type="entry name" value="CENTROCORTIN FAMILY MEMBER"/>
    <property type="match status" value="1"/>
</dbReference>
<organism evidence="5 6">
    <name type="scientific">Etheostoma spectabile</name>
    <name type="common">orangethroat darter</name>
    <dbReference type="NCBI Taxonomy" id="54343"/>
    <lineage>
        <taxon>Eukaryota</taxon>
        <taxon>Metazoa</taxon>
        <taxon>Chordata</taxon>
        <taxon>Craniata</taxon>
        <taxon>Vertebrata</taxon>
        <taxon>Euteleostomi</taxon>
        <taxon>Actinopterygii</taxon>
        <taxon>Neopterygii</taxon>
        <taxon>Teleostei</taxon>
        <taxon>Neoteleostei</taxon>
        <taxon>Acanthomorphata</taxon>
        <taxon>Eupercaria</taxon>
        <taxon>Perciformes</taxon>
        <taxon>Percoidei</taxon>
        <taxon>Percidae</taxon>
        <taxon>Etheostomatinae</taxon>
        <taxon>Etheostoma</taxon>
    </lineage>
</organism>
<feature type="coiled-coil region" evidence="3">
    <location>
        <begin position="285"/>
        <end position="343"/>
    </location>
</feature>
<evidence type="ECO:0000313" key="6">
    <source>
        <dbReference type="Proteomes" id="UP000327493"/>
    </source>
</evidence>
<evidence type="ECO:0008006" key="7">
    <source>
        <dbReference type="Google" id="ProtNLM"/>
    </source>
</evidence>
<dbReference type="AlphaFoldDB" id="A0A5J5CWX5"/>
<evidence type="ECO:0000313" key="5">
    <source>
        <dbReference type="EMBL" id="KAA8585080.1"/>
    </source>
</evidence>
<dbReference type="OrthoDB" id="10059415at2759"/>
<dbReference type="EMBL" id="VOFY01000015">
    <property type="protein sequence ID" value="KAA8585080.1"/>
    <property type="molecule type" value="Genomic_DNA"/>
</dbReference>
<reference evidence="5 6" key="1">
    <citation type="submission" date="2019-08" db="EMBL/GenBank/DDBJ databases">
        <title>A chromosome-level genome assembly, high-density linkage maps, and genome scans reveal the genomic architecture of hybrid incompatibilities underlying speciation via character displacement in darters (Percidae: Etheostominae).</title>
        <authorList>
            <person name="Moran R.L."/>
            <person name="Catchen J.M."/>
            <person name="Fuller R.C."/>
        </authorList>
    </citation>
    <scope>NUCLEOTIDE SEQUENCE [LARGE SCALE GENOMIC DNA]</scope>
    <source>
        <strain evidence="5">EspeVRDwgs_2016</strain>
        <tissue evidence="5">Muscle</tissue>
    </source>
</reference>
<evidence type="ECO:0000256" key="1">
    <source>
        <dbReference type="ARBA" id="ARBA00009019"/>
    </source>
</evidence>
<proteinExistence type="inferred from homology"/>
<comment type="similarity">
    <text evidence="1">Belongs to the CDR2 family.</text>
</comment>
<sequence length="534" mass="62096">MSATYRVLGCICHVAVDNRTDSRTLTARMQFTFLHTRWWTADNFKLLHTLRHAPVCQASLEVEPLTHSLRGCKMLTDMILEEEFDKNGEAWYDPQDLEHDLHLAAELGKTLLDRNHELEQALQQMYSTNQEQLQEIEYLTKQVDLLRQMNDQQAKGYEQLDVAARDLEHGNQRLVQDNRLAQQKIHSLTETIEGLQTYMDDLQTQVEELKTAQEVRNKRELAEQRRNLGAQSVSCIKELYDLHHDRNLAHNGLHVDGLWSPQCSFYDRDRRQDPEVENAALQRSVQTLKSQIAVERSRREAAEREIELTSKENIDLEQQLAVLAGCRVRQRELEDEVEQLRLLWRADCANSVRRPDQLQLPETVFFASEERQGQDEMEEKVGKDEKQRRYIWQRCNSDSVLRATDPDEIRRGHEQLCIRRTEAVKQRGISLLNEVDAQYSALQVKYDELLRRCQQADGPSHKAIQTSNSPFGGSRTRRRSSAALSNLTVFLEDSQQPEYKALFKEIFTCIQKTKEDLSNNRSPVKDSDDHGFAR</sequence>
<keyword evidence="6" id="KW-1185">Reference proteome</keyword>
<evidence type="ECO:0000256" key="2">
    <source>
        <dbReference type="ARBA" id="ARBA00023054"/>
    </source>
</evidence>
<feature type="region of interest" description="Disordered" evidence="4">
    <location>
        <begin position="457"/>
        <end position="478"/>
    </location>
</feature>
<keyword evidence="2 3" id="KW-0175">Coiled coil</keyword>
<gene>
    <name evidence="5" type="ORF">FQN60_003774</name>
</gene>
<feature type="coiled-coil region" evidence="3">
    <location>
        <begin position="171"/>
        <end position="212"/>
    </location>
</feature>
<dbReference type="PANTHER" id="PTHR19232:SF1">
    <property type="entry name" value="CEREBELLAR DEGENERATION-RELATED PROTEIN 2"/>
    <property type="match status" value="1"/>
</dbReference>
<dbReference type="Proteomes" id="UP000327493">
    <property type="component" value="Chromosome 15"/>
</dbReference>
<protein>
    <recommendedName>
        <fullName evidence="7">Cerebellar degeneration-related protein 2a</fullName>
    </recommendedName>
</protein>
<name>A0A5J5CWX5_9PERO</name>
<evidence type="ECO:0000256" key="4">
    <source>
        <dbReference type="SAM" id="MobiDB-lite"/>
    </source>
</evidence>
<comment type="caution">
    <text evidence="5">The sequence shown here is derived from an EMBL/GenBank/DDBJ whole genome shotgun (WGS) entry which is preliminary data.</text>
</comment>